<dbReference type="GO" id="GO:0005509">
    <property type="term" value="F:calcium ion binding"/>
    <property type="evidence" value="ECO:0007669"/>
    <property type="project" value="InterPro"/>
</dbReference>
<dbReference type="PROSITE" id="PS50263">
    <property type="entry name" value="CN_HYDROLASE"/>
    <property type="match status" value="1"/>
</dbReference>
<comment type="caution">
    <text evidence="15">The sequence shown here is derived from an EMBL/GenBank/DDBJ whole genome shotgun (WGS) entry which is preliminary data.</text>
</comment>
<accession>A0A2P6VQT6</accession>
<keyword evidence="8" id="KW-0378">Hydrolase</keyword>
<dbReference type="Pfam" id="PF12947">
    <property type="entry name" value="EGF_3"/>
    <property type="match status" value="1"/>
</dbReference>
<evidence type="ECO:0000313" key="15">
    <source>
        <dbReference type="EMBL" id="PSC76452.1"/>
    </source>
</evidence>
<dbReference type="STRING" id="554055.A0A2P6VQT6"/>
<feature type="domain" description="CN hydrolase" evidence="14">
    <location>
        <begin position="1"/>
        <end position="219"/>
    </location>
</feature>
<name>A0A2P6VQT6_9CHLO</name>
<dbReference type="GO" id="GO:0005576">
    <property type="term" value="C:extracellular region"/>
    <property type="evidence" value="ECO:0007669"/>
    <property type="project" value="UniProtKB-SubCell"/>
</dbReference>
<evidence type="ECO:0000256" key="10">
    <source>
        <dbReference type="ARBA" id="ARBA00023295"/>
    </source>
</evidence>
<feature type="compositionally biased region" description="Low complexity" evidence="12">
    <location>
        <begin position="982"/>
        <end position="991"/>
    </location>
</feature>
<dbReference type="GO" id="GO:0016985">
    <property type="term" value="F:mannan endo-1,4-beta-mannosidase activity"/>
    <property type="evidence" value="ECO:0007669"/>
    <property type="project" value="UniProtKB-EC"/>
</dbReference>
<sequence length="1022" mass="109380">MLFLPENVSFLGENFTESLAIAEPLHPPGPTLERYCRLAAASGVWLSLGGFQEAGPDPGHLYNTHVVISSSGEVAATYRKVHLFNVDVPGGPVLMESRFTAPGERLAVCDSPAGRLGLSVCYDLRFPELYQRLAFDLGAQLLLVPSAFTVATGRAHWEVLLRARAIETQCYVVAAAQAGKHNARRESYGHSLMIDPWGEVVARLEDPLATGIACADIDLEKLRSIRTRMPVAEHRALGRPAVLQGAAAAAQAHEAPVASGGTSASLPARSVLTSSPTLSSGPQTVGARRVRAKMVARAVASALALALVATCLGPAAGARKLAATAGAPAPGGEYFVRIENGEFVAGCERFVMSGWNSWEMVEAGAGAPSLSGASLPVNVTGPRMVRELVARGKELGFNTMRTWAHAVNAQYATQTAPGVFSEPALRGLDLLLDEARKAGIRLILAFTSNWTPTGGIPEYLKWAGTDQQVDFYTRDDIKGWYRGWVEAVVNRVNTINGRTYKDDPTVLAWNLLNEPRCKGCPPGTVAAWYDEMAQFVKSVDPNHLVSTGEEGFYACCGNQANPGQPYSEWAAEEGQDFIKDHSSPAIDFATIHAWVDNWQQVDPAWLTAWIESHEKDAREVLKKPVVLEEHGKWVTDNATIGGKFVSATLEERNSFMDVAYGAIDNLLRAPGSAFKGALFWQWFSPGQEAPASEGGGRGLFGIYETDDAFRPILENARAVQDLNKGPVAGCVPAQHRAAPTVSNDCSSTWVDGEAGTGKEGPACDVPINECVRGTAVCDPKAACVDTDAGYSCECWWGYKGDGNTCKPDPEALQALEALYWNQPQGLACDAGMDVAWPSTAPGYLYDPLGSFAVGRPDGAGSFGSRANVTLEMCRVACQAAPDCEGFVINEVLQQCFLKREQCPSANFCWGQEVLCNSTNDRGGLFSFPCGHWMSYYRLDMDVGRACSNITYTEPDLAARSTPDVLQVFADFEKKLAEGAGEGLARPAGGEPAAPPQPATSSQPGSSVALLEPVPPVQAQSQP</sequence>
<organism evidence="15 16">
    <name type="scientific">Micractinium conductrix</name>
    <dbReference type="NCBI Taxonomy" id="554055"/>
    <lineage>
        <taxon>Eukaryota</taxon>
        <taxon>Viridiplantae</taxon>
        <taxon>Chlorophyta</taxon>
        <taxon>core chlorophytes</taxon>
        <taxon>Trebouxiophyceae</taxon>
        <taxon>Chlorellales</taxon>
        <taxon>Chlorellaceae</taxon>
        <taxon>Chlorella clade</taxon>
        <taxon>Micractinium</taxon>
    </lineage>
</organism>
<dbReference type="Gene3D" id="3.60.110.10">
    <property type="entry name" value="Carbon-nitrogen hydrolase"/>
    <property type="match status" value="1"/>
</dbReference>
<keyword evidence="6 11" id="KW-0245">EGF-like domain</keyword>
<dbReference type="Pfam" id="PF26410">
    <property type="entry name" value="GH5_mannosidase"/>
    <property type="match status" value="1"/>
</dbReference>
<evidence type="ECO:0000256" key="6">
    <source>
        <dbReference type="ARBA" id="ARBA00022536"/>
    </source>
</evidence>
<dbReference type="CDD" id="cd07572">
    <property type="entry name" value="nit"/>
    <property type="match status" value="1"/>
</dbReference>
<evidence type="ECO:0000256" key="4">
    <source>
        <dbReference type="ARBA" id="ARBA00012706"/>
    </source>
</evidence>
<dbReference type="InterPro" id="IPR000152">
    <property type="entry name" value="EGF-type_Asp/Asn_hydroxyl_site"/>
</dbReference>
<comment type="caution">
    <text evidence="11">Lacks conserved residue(s) required for the propagation of feature annotation.</text>
</comment>
<dbReference type="OrthoDB" id="406631at2759"/>
<dbReference type="PROSITE" id="PS00659">
    <property type="entry name" value="GLYCOSYL_HYDROL_F5"/>
    <property type="match status" value="1"/>
</dbReference>
<dbReference type="Gene3D" id="2.10.25.10">
    <property type="entry name" value="Laminin"/>
    <property type="match status" value="1"/>
</dbReference>
<dbReference type="Proteomes" id="UP000239649">
    <property type="component" value="Unassembled WGS sequence"/>
</dbReference>
<dbReference type="InterPro" id="IPR001881">
    <property type="entry name" value="EGF-like_Ca-bd_dom"/>
</dbReference>
<comment type="catalytic activity">
    <reaction evidence="1">
        <text>Random hydrolysis of (1-&gt;4)-beta-D-mannosidic linkages in mannans, galactomannans and glucomannans.</text>
        <dbReference type="EC" id="3.2.1.78"/>
    </reaction>
</comment>
<keyword evidence="9" id="KW-1015">Disulfide bond</keyword>
<proteinExistence type="inferred from homology"/>
<evidence type="ECO:0000256" key="2">
    <source>
        <dbReference type="ARBA" id="ARBA00004613"/>
    </source>
</evidence>
<feature type="domain" description="EGF-like" evidence="13">
    <location>
        <begin position="766"/>
        <end position="806"/>
    </location>
</feature>
<dbReference type="SMART" id="SM00179">
    <property type="entry name" value="EGF_CA"/>
    <property type="match status" value="1"/>
</dbReference>
<evidence type="ECO:0000256" key="3">
    <source>
        <dbReference type="ARBA" id="ARBA00005641"/>
    </source>
</evidence>
<dbReference type="SUPFAM" id="SSF51445">
    <property type="entry name" value="(Trans)glycosidases"/>
    <property type="match status" value="1"/>
</dbReference>
<comment type="subcellular location">
    <subcellularLocation>
        <location evidence="2">Secreted</location>
    </subcellularLocation>
</comment>
<dbReference type="AlphaFoldDB" id="A0A2P6VQT6"/>
<feature type="region of interest" description="Disordered" evidence="12">
    <location>
        <begin position="979"/>
        <end position="1022"/>
    </location>
</feature>
<keyword evidence="10" id="KW-0326">Glycosidase</keyword>
<dbReference type="InterPro" id="IPR018087">
    <property type="entry name" value="Glyco_hydro_5_CS"/>
</dbReference>
<evidence type="ECO:0000259" key="14">
    <source>
        <dbReference type="PROSITE" id="PS50263"/>
    </source>
</evidence>
<evidence type="ECO:0000256" key="5">
    <source>
        <dbReference type="ARBA" id="ARBA00022525"/>
    </source>
</evidence>
<dbReference type="PROSITE" id="PS01186">
    <property type="entry name" value="EGF_2"/>
    <property type="match status" value="1"/>
</dbReference>
<evidence type="ECO:0000256" key="8">
    <source>
        <dbReference type="ARBA" id="ARBA00022801"/>
    </source>
</evidence>
<evidence type="ECO:0000256" key="1">
    <source>
        <dbReference type="ARBA" id="ARBA00001678"/>
    </source>
</evidence>
<evidence type="ECO:0000313" key="16">
    <source>
        <dbReference type="Proteomes" id="UP000239649"/>
    </source>
</evidence>
<dbReference type="InterPro" id="IPR036526">
    <property type="entry name" value="C-N_Hydrolase_sf"/>
</dbReference>
<dbReference type="GO" id="GO:0016811">
    <property type="term" value="F:hydrolase activity, acting on carbon-nitrogen (but not peptide) bonds, in linear amides"/>
    <property type="evidence" value="ECO:0007669"/>
    <property type="project" value="InterPro"/>
</dbReference>
<evidence type="ECO:0000256" key="12">
    <source>
        <dbReference type="SAM" id="MobiDB-lite"/>
    </source>
</evidence>
<dbReference type="Gene3D" id="3.20.20.80">
    <property type="entry name" value="Glycosidases"/>
    <property type="match status" value="1"/>
</dbReference>
<evidence type="ECO:0000256" key="11">
    <source>
        <dbReference type="PROSITE-ProRule" id="PRU00076"/>
    </source>
</evidence>
<keyword evidence="16" id="KW-1185">Reference proteome</keyword>
<dbReference type="PROSITE" id="PS00010">
    <property type="entry name" value="ASX_HYDROXYL"/>
    <property type="match status" value="1"/>
</dbReference>
<dbReference type="PANTHER" id="PTHR31451:SF39">
    <property type="entry name" value="MANNAN ENDO-1,4-BETA-MANNOSIDASE 1"/>
    <property type="match status" value="1"/>
</dbReference>
<dbReference type="InterPro" id="IPR000742">
    <property type="entry name" value="EGF"/>
</dbReference>
<evidence type="ECO:0000256" key="7">
    <source>
        <dbReference type="ARBA" id="ARBA00022729"/>
    </source>
</evidence>
<dbReference type="InterPro" id="IPR001547">
    <property type="entry name" value="Glyco_hydro_5"/>
</dbReference>
<dbReference type="EMBL" id="LHPF02000001">
    <property type="protein sequence ID" value="PSC76452.1"/>
    <property type="molecule type" value="Genomic_DNA"/>
</dbReference>
<dbReference type="Pfam" id="PF00795">
    <property type="entry name" value="CN_hydrolase"/>
    <property type="match status" value="1"/>
</dbReference>
<dbReference type="GO" id="GO:0000272">
    <property type="term" value="P:polysaccharide catabolic process"/>
    <property type="evidence" value="ECO:0007669"/>
    <property type="project" value="InterPro"/>
</dbReference>
<dbReference type="InterPro" id="IPR003010">
    <property type="entry name" value="C-N_Hydrolase"/>
</dbReference>
<dbReference type="PROSITE" id="PS50026">
    <property type="entry name" value="EGF_3"/>
    <property type="match status" value="1"/>
</dbReference>
<dbReference type="InterPro" id="IPR024731">
    <property type="entry name" value="NELL2-like_EGF"/>
</dbReference>
<dbReference type="InterPro" id="IPR045254">
    <property type="entry name" value="Nit1/2_C-N_Hydrolase"/>
</dbReference>
<dbReference type="PANTHER" id="PTHR31451">
    <property type="match status" value="1"/>
</dbReference>
<comment type="similarity">
    <text evidence="3">Belongs to the glycosyl hydrolase 5 (cellulase A) family.</text>
</comment>
<keyword evidence="5" id="KW-0964">Secreted</keyword>
<keyword evidence="7" id="KW-0732">Signal</keyword>
<dbReference type="SUPFAM" id="SSF57196">
    <property type="entry name" value="EGF/Laminin"/>
    <property type="match status" value="1"/>
</dbReference>
<dbReference type="SUPFAM" id="SSF56317">
    <property type="entry name" value="Carbon-nitrogen hydrolase"/>
    <property type="match status" value="1"/>
</dbReference>
<dbReference type="EC" id="3.2.1.78" evidence="4"/>
<gene>
    <name evidence="15" type="primary">g691</name>
    <name evidence="15" type="ORF">C2E20_0691</name>
</gene>
<dbReference type="InterPro" id="IPR017853">
    <property type="entry name" value="GH"/>
</dbReference>
<dbReference type="InterPro" id="IPR045053">
    <property type="entry name" value="MAN-like"/>
</dbReference>
<evidence type="ECO:0000256" key="9">
    <source>
        <dbReference type="ARBA" id="ARBA00023157"/>
    </source>
</evidence>
<dbReference type="CDD" id="cd00054">
    <property type="entry name" value="EGF_CA"/>
    <property type="match status" value="1"/>
</dbReference>
<evidence type="ECO:0000259" key="13">
    <source>
        <dbReference type="PROSITE" id="PS50026"/>
    </source>
</evidence>
<reference evidence="15 16" key="1">
    <citation type="journal article" date="2018" name="Plant J.">
        <title>Genome sequences of Chlorella sorokiniana UTEX 1602 and Micractinium conductrix SAG 241.80: implications to maltose excretion by a green alga.</title>
        <authorList>
            <person name="Arriola M.B."/>
            <person name="Velmurugan N."/>
            <person name="Zhang Y."/>
            <person name="Plunkett M.H."/>
            <person name="Hondzo H."/>
            <person name="Barney B.M."/>
        </authorList>
    </citation>
    <scope>NUCLEOTIDE SEQUENCE [LARGE SCALE GENOMIC DNA]</scope>
    <source>
        <strain evidence="15 16">SAG 241.80</strain>
    </source>
</reference>
<protein>
    <recommendedName>
        <fullName evidence="4">mannan endo-1,4-beta-mannosidase</fullName>
        <ecNumber evidence="4">3.2.1.78</ecNumber>
    </recommendedName>
</protein>